<dbReference type="Proteomes" id="UP000541444">
    <property type="component" value="Unassembled WGS sequence"/>
</dbReference>
<evidence type="ECO:0000313" key="1">
    <source>
        <dbReference type="EMBL" id="KAF6134851.1"/>
    </source>
</evidence>
<evidence type="ECO:0000313" key="2">
    <source>
        <dbReference type="Proteomes" id="UP000541444"/>
    </source>
</evidence>
<proteinExistence type="predicted"/>
<organism evidence="1 2">
    <name type="scientific">Kingdonia uniflora</name>
    <dbReference type="NCBI Taxonomy" id="39325"/>
    <lineage>
        <taxon>Eukaryota</taxon>
        <taxon>Viridiplantae</taxon>
        <taxon>Streptophyta</taxon>
        <taxon>Embryophyta</taxon>
        <taxon>Tracheophyta</taxon>
        <taxon>Spermatophyta</taxon>
        <taxon>Magnoliopsida</taxon>
        <taxon>Ranunculales</taxon>
        <taxon>Circaeasteraceae</taxon>
        <taxon>Kingdonia</taxon>
    </lineage>
</organism>
<dbReference type="OrthoDB" id="1938542at2759"/>
<reference evidence="1 2" key="1">
    <citation type="journal article" date="2020" name="IScience">
        <title>Genome Sequencing of the Endangered Kingdonia uniflora (Circaeasteraceae, Ranunculales) Reveals Potential Mechanisms of Evolutionary Specialization.</title>
        <authorList>
            <person name="Sun Y."/>
            <person name="Deng T."/>
            <person name="Zhang A."/>
            <person name="Moore M.J."/>
            <person name="Landis J.B."/>
            <person name="Lin N."/>
            <person name="Zhang H."/>
            <person name="Zhang X."/>
            <person name="Huang J."/>
            <person name="Zhang X."/>
            <person name="Sun H."/>
            <person name="Wang H."/>
        </authorList>
    </citation>
    <scope>NUCLEOTIDE SEQUENCE [LARGE SCALE GENOMIC DNA]</scope>
    <source>
        <strain evidence="1">TB1705</strain>
        <tissue evidence="1">Leaf</tissue>
    </source>
</reference>
<protein>
    <submittedName>
        <fullName evidence="1">Uncharacterized protein</fullName>
    </submittedName>
</protein>
<dbReference type="EMBL" id="JACGCM010002827">
    <property type="protein sequence ID" value="KAF6134851.1"/>
    <property type="molecule type" value="Genomic_DNA"/>
</dbReference>
<comment type="caution">
    <text evidence="1">The sequence shown here is derived from an EMBL/GenBank/DDBJ whole genome shotgun (WGS) entry which is preliminary data.</text>
</comment>
<dbReference type="AlphaFoldDB" id="A0A7J7KWW1"/>
<keyword evidence="2" id="KW-1185">Reference proteome</keyword>
<sequence length="172" mass="19151">MWRNRCLIERMILFSTSSSSSSLLKPPNPNFIIRYFSSAKTLNPNKTLSPSFYKSRVTDSVKLSGITNPSIARARSSAPAPSVHTLDWKEPVPVLCSEAVEDEFGSGNEEETEMETRPAIPVRAHFFSTSIDLKGLVDQNKSNFILPTSRMTNYIVLRFSDSNIESTVSLGD</sequence>
<accession>A0A7J7KWW1</accession>
<name>A0A7J7KWW1_9MAGN</name>
<gene>
    <name evidence="1" type="ORF">GIB67_002252</name>
</gene>